<dbReference type="PANTHER" id="PTHR33383:SF1">
    <property type="entry name" value="MEMBRANE PROTEIN INSERTION EFFICIENCY FACTOR-RELATED"/>
    <property type="match status" value="1"/>
</dbReference>
<dbReference type="RefSeq" id="WP_207566247.1">
    <property type="nucleotide sequence ID" value="NZ_CP071446.1"/>
</dbReference>
<dbReference type="PANTHER" id="PTHR33383">
    <property type="entry name" value="MEMBRANE PROTEIN INSERTION EFFICIENCY FACTOR-RELATED"/>
    <property type="match status" value="1"/>
</dbReference>
<evidence type="ECO:0000313" key="3">
    <source>
        <dbReference type="EMBL" id="QTA37522.1"/>
    </source>
</evidence>
<evidence type="ECO:0000256" key="2">
    <source>
        <dbReference type="HAMAP-Rule" id="MF_00386"/>
    </source>
</evidence>
<gene>
    <name evidence="3" type="primary">yidD</name>
    <name evidence="3" type="ORF">JYK00_07245</name>
</gene>
<protein>
    <recommendedName>
        <fullName evidence="2">Putative membrane protein insertion efficiency factor</fullName>
    </recommendedName>
</protein>
<comment type="subcellular location">
    <subcellularLocation>
        <location evidence="2">Cell membrane</location>
        <topology evidence="2">Peripheral membrane protein</topology>
        <orientation evidence="2">Cytoplasmic side</orientation>
    </subcellularLocation>
</comment>
<dbReference type="Pfam" id="PF01809">
    <property type="entry name" value="YidD"/>
    <property type="match status" value="1"/>
</dbReference>
<evidence type="ECO:0000313" key="4">
    <source>
        <dbReference type="Proteomes" id="UP000671862"/>
    </source>
</evidence>
<dbReference type="InterPro" id="IPR002696">
    <property type="entry name" value="Membr_insert_effic_factor_YidD"/>
</dbReference>
<dbReference type="Proteomes" id="UP000671862">
    <property type="component" value="Chromosome"/>
</dbReference>
<dbReference type="NCBIfam" id="TIGR00278">
    <property type="entry name" value="membrane protein insertion efficiency factor YidD"/>
    <property type="match status" value="1"/>
</dbReference>
<keyword evidence="2" id="KW-0472">Membrane</keyword>
<evidence type="ECO:0000256" key="1">
    <source>
        <dbReference type="ARBA" id="ARBA00022475"/>
    </source>
</evidence>
<proteinExistence type="inferred from homology"/>
<comment type="function">
    <text evidence="2">Could be involved in insertion of integral membrane proteins into the membrane.</text>
</comment>
<accession>A0ABX7S4W6</accession>
<dbReference type="SMART" id="SM01234">
    <property type="entry name" value="Haemolytic"/>
    <property type="match status" value="1"/>
</dbReference>
<keyword evidence="1 2" id="KW-1003">Cell membrane</keyword>
<organism evidence="3 4">
    <name type="scientific">Thermosipho ferrireducens</name>
    <dbReference type="NCBI Taxonomy" id="2571116"/>
    <lineage>
        <taxon>Bacteria</taxon>
        <taxon>Thermotogati</taxon>
        <taxon>Thermotogota</taxon>
        <taxon>Thermotogae</taxon>
        <taxon>Thermotogales</taxon>
        <taxon>Fervidobacteriaceae</taxon>
        <taxon>Thermosipho</taxon>
    </lineage>
</organism>
<sequence length="79" mass="9315">MRKIVLLIIKFYQKFISPIKPPTCIYTPTCSEYTYQAVKKFGAIKGLFLGFKRILRCNPLHEGGKDPVPEKFYIFTRRR</sequence>
<keyword evidence="4" id="KW-1185">Reference proteome</keyword>
<dbReference type="HAMAP" id="MF_00386">
    <property type="entry name" value="UPF0161_YidD"/>
    <property type="match status" value="1"/>
</dbReference>
<dbReference type="EMBL" id="CP071446">
    <property type="protein sequence ID" value="QTA37522.1"/>
    <property type="molecule type" value="Genomic_DNA"/>
</dbReference>
<comment type="similarity">
    <text evidence="2">Belongs to the UPF0161 family.</text>
</comment>
<name>A0ABX7S4W6_9BACT</name>
<reference evidence="3 4" key="1">
    <citation type="submission" date="2021-03" db="EMBL/GenBank/DDBJ databases">
        <title>Thermosipho ferrireducens sp.nov., an anaerobic thermophilic iron-reducing bacterium isolated from a deep-sea hydrothermal sulfide deposits.</title>
        <authorList>
            <person name="Zeng X."/>
            <person name="Chen Y."/>
            <person name="Shao Z."/>
        </authorList>
    </citation>
    <scope>NUCLEOTIDE SEQUENCE [LARGE SCALE GENOMIC DNA]</scope>
    <source>
        <strain evidence="3 4">JL129W03</strain>
    </source>
</reference>